<dbReference type="HOGENOM" id="CLU_855416_0_0_1"/>
<feature type="compositionally biased region" description="Pro residues" evidence="1">
    <location>
        <begin position="47"/>
        <end position="57"/>
    </location>
</feature>
<organism evidence="3 4">
    <name type="scientific">Galerina marginata (strain CBS 339.88)</name>
    <dbReference type="NCBI Taxonomy" id="685588"/>
    <lineage>
        <taxon>Eukaryota</taxon>
        <taxon>Fungi</taxon>
        <taxon>Dikarya</taxon>
        <taxon>Basidiomycota</taxon>
        <taxon>Agaricomycotina</taxon>
        <taxon>Agaricomycetes</taxon>
        <taxon>Agaricomycetidae</taxon>
        <taxon>Agaricales</taxon>
        <taxon>Agaricineae</taxon>
        <taxon>Strophariaceae</taxon>
        <taxon>Galerina</taxon>
    </lineage>
</organism>
<dbReference type="EMBL" id="KL142368">
    <property type="protein sequence ID" value="KDR84378.1"/>
    <property type="molecule type" value="Genomic_DNA"/>
</dbReference>
<feature type="chain" id="PRO_5001649591" evidence="2">
    <location>
        <begin position="21"/>
        <end position="325"/>
    </location>
</feature>
<feature type="region of interest" description="Disordered" evidence="1">
    <location>
        <begin position="43"/>
        <end position="76"/>
    </location>
</feature>
<feature type="compositionally biased region" description="Low complexity" evidence="1">
    <location>
        <begin position="58"/>
        <end position="76"/>
    </location>
</feature>
<accession>A0A067TZ78</accession>
<feature type="signal peptide" evidence="2">
    <location>
        <begin position="1"/>
        <end position="20"/>
    </location>
</feature>
<evidence type="ECO:0000256" key="2">
    <source>
        <dbReference type="SAM" id="SignalP"/>
    </source>
</evidence>
<protein>
    <submittedName>
        <fullName evidence="3">Uncharacterized protein</fullName>
    </submittedName>
</protein>
<gene>
    <name evidence="3" type="ORF">GALMADRAFT_237202</name>
</gene>
<sequence length="325" mass="35297">MKHLELLLDSLLATAVIIQAVSTTHGLLTAHARNALKAFNHIVTGSQPPPATTPTPVSPRTAPTQSYAQAATHHDPATTAAHLTRAQPASLISRPLPAHTEKPKLVRQRQKPANTAQRLIIRWPGKPVVITPAALTSFVESLNGSLSPHRSVVGGVPPLPLVTGANLTRSGGIAIHVRAPFTAAELLTHRDTILETLDDEAREGMVDMDAIGDPLLELDVPWYGVVVHNVAGPPSVHAMEQEEGMFEPLRRDAGLLRKDIKDVRFLCTDAAWEANLESYSIRIMLEDEAVATRLCRDGTFLLGSLCRVSRYRPRKKTHLQTQGPP</sequence>
<feature type="region of interest" description="Disordered" evidence="1">
    <location>
        <begin position="92"/>
        <end position="113"/>
    </location>
</feature>
<evidence type="ECO:0000256" key="1">
    <source>
        <dbReference type="SAM" id="MobiDB-lite"/>
    </source>
</evidence>
<dbReference type="Proteomes" id="UP000027222">
    <property type="component" value="Unassembled WGS sequence"/>
</dbReference>
<keyword evidence="4" id="KW-1185">Reference proteome</keyword>
<reference evidence="4" key="1">
    <citation type="journal article" date="2014" name="Proc. Natl. Acad. Sci. U.S.A.">
        <title>Extensive sampling of basidiomycete genomes demonstrates inadequacy of the white-rot/brown-rot paradigm for wood decay fungi.</title>
        <authorList>
            <person name="Riley R."/>
            <person name="Salamov A.A."/>
            <person name="Brown D.W."/>
            <person name="Nagy L.G."/>
            <person name="Floudas D."/>
            <person name="Held B.W."/>
            <person name="Levasseur A."/>
            <person name="Lombard V."/>
            <person name="Morin E."/>
            <person name="Otillar R."/>
            <person name="Lindquist E.A."/>
            <person name="Sun H."/>
            <person name="LaButti K.M."/>
            <person name="Schmutz J."/>
            <person name="Jabbour D."/>
            <person name="Luo H."/>
            <person name="Baker S.E."/>
            <person name="Pisabarro A.G."/>
            <person name="Walton J.D."/>
            <person name="Blanchette R.A."/>
            <person name="Henrissat B."/>
            <person name="Martin F."/>
            <person name="Cullen D."/>
            <person name="Hibbett D.S."/>
            <person name="Grigoriev I.V."/>
        </authorList>
    </citation>
    <scope>NUCLEOTIDE SEQUENCE [LARGE SCALE GENOMIC DNA]</scope>
    <source>
        <strain evidence="4">CBS 339.88</strain>
    </source>
</reference>
<name>A0A067TZ78_GALM3</name>
<proteinExistence type="predicted"/>
<evidence type="ECO:0000313" key="4">
    <source>
        <dbReference type="Proteomes" id="UP000027222"/>
    </source>
</evidence>
<dbReference type="AlphaFoldDB" id="A0A067TZ78"/>
<evidence type="ECO:0000313" key="3">
    <source>
        <dbReference type="EMBL" id="KDR84378.1"/>
    </source>
</evidence>
<dbReference type="OrthoDB" id="3066122at2759"/>
<keyword evidence="2" id="KW-0732">Signal</keyword>